<accession>A0A502HNQ0</accession>
<dbReference type="EMBL" id="RCZE01000008">
    <property type="protein sequence ID" value="TPG76429.1"/>
    <property type="molecule type" value="Genomic_DNA"/>
</dbReference>
<name>A0A502HNQ0_9PSED</name>
<feature type="region of interest" description="Disordered" evidence="1">
    <location>
        <begin position="209"/>
        <end position="257"/>
    </location>
</feature>
<gene>
    <name evidence="2" type="ORF">EAH78_18425</name>
</gene>
<sequence>MAEYKPLAKAMQDLQIRFKDVVFDCATPRGLGDAKSARAEIREVRYAIQNAEKSVLVPYQEAVKAAQARVTEVKQFGEDLKTKVLALEEPIDEKIKAKEKADKEEKARKEELERVRIENIQTKLSRFRGVASAYAARSSEDIATILESVKASVIDPDEYGEFEGEATIARDTAIGSLETLHTLAVTREAADAKAKKDAADLEELRQRQQRLDDEAAEQRRIQAKRDQDELDRQRDELKAQQKKLDDQAAQNQRDQDELARLRAQAAAPATAVLDPAPIEYVAPVALELPEAQPCTTTTTTDFGITMTEIVDVVAVSFDLSNDEAEALIRRLFA</sequence>
<feature type="compositionally biased region" description="Basic and acidic residues" evidence="1">
    <location>
        <begin position="209"/>
        <end position="246"/>
    </location>
</feature>
<evidence type="ECO:0008006" key="4">
    <source>
        <dbReference type="Google" id="ProtNLM"/>
    </source>
</evidence>
<evidence type="ECO:0000256" key="1">
    <source>
        <dbReference type="SAM" id="MobiDB-lite"/>
    </source>
</evidence>
<organism evidence="2 3">
    <name type="scientific">Pseudomonas arsenicoxydans</name>
    <dbReference type="NCBI Taxonomy" id="702115"/>
    <lineage>
        <taxon>Bacteria</taxon>
        <taxon>Pseudomonadati</taxon>
        <taxon>Pseudomonadota</taxon>
        <taxon>Gammaproteobacteria</taxon>
        <taxon>Pseudomonadales</taxon>
        <taxon>Pseudomonadaceae</taxon>
        <taxon>Pseudomonas</taxon>
    </lineage>
</organism>
<dbReference type="AlphaFoldDB" id="A0A502HNQ0"/>
<dbReference type="Proteomes" id="UP000317933">
    <property type="component" value="Unassembled WGS sequence"/>
</dbReference>
<comment type="caution">
    <text evidence="2">The sequence shown here is derived from an EMBL/GenBank/DDBJ whole genome shotgun (WGS) entry which is preliminary data.</text>
</comment>
<reference evidence="2 3" key="1">
    <citation type="journal article" date="2019" name="Environ. Microbiol.">
        <title>Species interactions and distinct microbial communities in high Arctic permafrost affected cryosols are associated with the CH4 and CO2 gas fluxes.</title>
        <authorList>
            <person name="Altshuler I."/>
            <person name="Hamel J."/>
            <person name="Turney S."/>
            <person name="Magnuson E."/>
            <person name="Levesque R."/>
            <person name="Greer C."/>
            <person name="Whyte L.G."/>
        </authorList>
    </citation>
    <scope>NUCLEOTIDE SEQUENCE [LARGE SCALE GENOMIC DNA]</scope>
    <source>
        <strain evidence="2 3">E3</strain>
    </source>
</reference>
<evidence type="ECO:0000313" key="2">
    <source>
        <dbReference type="EMBL" id="TPG76429.1"/>
    </source>
</evidence>
<evidence type="ECO:0000313" key="3">
    <source>
        <dbReference type="Proteomes" id="UP000317933"/>
    </source>
</evidence>
<proteinExistence type="predicted"/>
<protein>
    <recommendedName>
        <fullName evidence="4">DUF1351 domain-containing protein</fullName>
    </recommendedName>
</protein>